<dbReference type="Pfam" id="PF25601">
    <property type="entry name" value="AAA_lid_14"/>
    <property type="match status" value="1"/>
</dbReference>
<dbReference type="InterPro" id="IPR027417">
    <property type="entry name" value="P-loop_NTPase"/>
</dbReference>
<evidence type="ECO:0000313" key="5">
    <source>
        <dbReference type="Proteomes" id="UP000018426"/>
    </source>
</evidence>
<dbReference type="InterPro" id="IPR025943">
    <property type="entry name" value="Sigma_54_int_dom_ATP-bd_2"/>
</dbReference>
<comment type="caution">
    <text evidence="4">The sequence shown here is derived from an EMBL/GenBank/DDBJ whole genome shotgun (WGS) entry which is preliminary data.</text>
</comment>
<dbReference type="Gene3D" id="3.40.50.300">
    <property type="entry name" value="P-loop containing nucleotide triphosphate hydrolases"/>
    <property type="match status" value="1"/>
</dbReference>
<reference evidence="4 5" key="1">
    <citation type="submission" date="2013-02" db="EMBL/GenBank/DDBJ databases">
        <title>The Genome Sequence of Acinetobacter parvus NIPH 1103.</title>
        <authorList>
            <consortium name="The Broad Institute Genome Sequencing Platform"/>
            <consortium name="The Broad Institute Genome Sequencing Center for Infectious Disease"/>
            <person name="Cerqueira G."/>
            <person name="Feldgarden M."/>
            <person name="Courvalin P."/>
            <person name="Perichon B."/>
            <person name="Grillot-Courvalin C."/>
            <person name="Clermont D."/>
            <person name="Rocha E."/>
            <person name="Yoon E.-J."/>
            <person name="Nemec A."/>
            <person name="Walker B."/>
            <person name="Young S.K."/>
            <person name="Zeng Q."/>
            <person name="Gargeya S."/>
            <person name="Fitzgerald M."/>
            <person name="Haas B."/>
            <person name="Abouelleil A."/>
            <person name="Alvarado L."/>
            <person name="Arachchi H.M."/>
            <person name="Berlin A.M."/>
            <person name="Chapman S.B."/>
            <person name="Dewar J."/>
            <person name="Goldberg J."/>
            <person name="Griggs A."/>
            <person name="Gujja S."/>
            <person name="Hansen M."/>
            <person name="Howarth C."/>
            <person name="Imamovic A."/>
            <person name="Larimer J."/>
            <person name="McCowan C."/>
            <person name="Murphy C."/>
            <person name="Neiman D."/>
            <person name="Pearson M."/>
            <person name="Priest M."/>
            <person name="Roberts A."/>
            <person name="Saif S."/>
            <person name="Shea T."/>
            <person name="Sisk P."/>
            <person name="Sykes S."/>
            <person name="Wortman J."/>
            <person name="Nusbaum C."/>
            <person name="Birren B."/>
        </authorList>
    </citation>
    <scope>NUCLEOTIDE SEQUENCE [LARGE SCALE GENOMIC DNA]</scope>
    <source>
        <strain evidence="4 5">NIPH 1103</strain>
    </source>
</reference>
<dbReference type="InterPro" id="IPR025662">
    <property type="entry name" value="Sigma_54_int_dom_ATP-bd_1"/>
</dbReference>
<dbReference type="SUPFAM" id="SSF52540">
    <property type="entry name" value="P-loop containing nucleoside triphosphate hydrolases"/>
    <property type="match status" value="1"/>
</dbReference>
<dbReference type="FunFam" id="3.40.50.300:FF:000006">
    <property type="entry name" value="DNA-binding transcriptional regulator NtrC"/>
    <property type="match status" value="1"/>
</dbReference>
<evidence type="ECO:0000256" key="2">
    <source>
        <dbReference type="ARBA" id="ARBA00022840"/>
    </source>
</evidence>
<dbReference type="EMBL" id="APOL01000026">
    <property type="protein sequence ID" value="ENU33293.1"/>
    <property type="molecule type" value="Genomic_DNA"/>
</dbReference>
<evidence type="ECO:0000313" key="4">
    <source>
        <dbReference type="EMBL" id="ENU33293.1"/>
    </source>
</evidence>
<dbReference type="PROSITE" id="PS00676">
    <property type="entry name" value="SIGMA54_INTERACT_2"/>
    <property type="match status" value="1"/>
</dbReference>
<dbReference type="AlphaFoldDB" id="N8RD01"/>
<name>N8RD01_9GAMM</name>
<dbReference type="Gene3D" id="1.10.8.60">
    <property type="match status" value="1"/>
</dbReference>
<dbReference type="PATRIC" id="fig|1217671.3.peg.1698"/>
<evidence type="ECO:0000259" key="3">
    <source>
        <dbReference type="PROSITE" id="PS50045"/>
    </source>
</evidence>
<evidence type="ECO:0000256" key="1">
    <source>
        <dbReference type="ARBA" id="ARBA00022741"/>
    </source>
</evidence>
<dbReference type="CDD" id="cd00009">
    <property type="entry name" value="AAA"/>
    <property type="match status" value="1"/>
</dbReference>
<dbReference type="GO" id="GO:0006355">
    <property type="term" value="P:regulation of DNA-templated transcription"/>
    <property type="evidence" value="ECO:0007669"/>
    <property type="project" value="InterPro"/>
</dbReference>
<dbReference type="InterPro" id="IPR003593">
    <property type="entry name" value="AAA+_ATPase"/>
</dbReference>
<protein>
    <recommendedName>
        <fullName evidence="3">Sigma-54 factor interaction domain-containing protein</fullName>
    </recommendedName>
</protein>
<keyword evidence="1" id="KW-0547">Nucleotide-binding</keyword>
<dbReference type="InterPro" id="IPR058031">
    <property type="entry name" value="AAA_lid_NorR"/>
</dbReference>
<feature type="domain" description="Sigma-54 factor interaction" evidence="3">
    <location>
        <begin position="187"/>
        <end position="419"/>
    </location>
</feature>
<dbReference type="HOGENOM" id="CLU_000445_8_1_6"/>
<dbReference type="Proteomes" id="UP000018426">
    <property type="component" value="Unassembled WGS sequence"/>
</dbReference>
<dbReference type="Gene3D" id="1.10.10.60">
    <property type="entry name" value="Homeodomain-like"/>
    <property type="match status" value="1"/>
</dbReference>
<dbReference type="Pfam" id="PF00158">
    <property type="entry name" value="Sigma54_activat"/>
    <property type="match status" value="1"/>
</dbReference>
<dbReference type="PROSITE" id="PS00675">
    <property type="entry name" value="SIGMA54_INTERACT_1"/>
    <property type="match status" value="1"/>
</dbReference>
<accession>N8RD01</accession>
<organism evidence="4 5">
    <name type="scientific">Acinetobacter parvus NIPH 1103</name>
    <dbReference type="NCBI Taxonomy" id="1217671"/>
    <lineage>
        <taxon>Bacteria</taxon>
        <taxon>Pseudomonadati</taxon>
        <taxon>Pseudomonadota</taxon>
        <taxon>Gammaproteobacteria</taxon>
        <taxon>Moraxellales</taxon>
        <taxon>Moraxellaceae</taxon>
        <taxon>Acinetobacter</taxon>
    </lineage>
</organism>
<dbReference type="PANTHER" id="PTHR32071">
    <property type="entry name" value="TRANSCRIPTIONAL REGULATORY PROTEIN"/>
    <property type="match status" value="1"/>
</dbReference>
<proteinExistence type="predicted"/>
<dbReference type="RefSeq" id="WP_004679138.1">
    <property type="nucleotide sequence ID" value="NZ_KB849226.1"/>
</dbReference>
<sequence>MNNPMNSKTNKALFTWLGTNDLKDTQRTEEESYGAITSILKDSNIIFNHIVILSNRKNKEVEDYLVWLNSYIKNKRLSTKVDIHYCTKNTNPTDYNFIYQQSELVVKAFDNQYYELYFNITSGTSAMSATWLLLGTSIFKAHLIQSSKERGVEFVFLPYEISLQEKQDKKIQHLSEKSSYSEEFEDIPATSEKMQKVIKLADLIAPRNIPVIIQGETGTGKEVLAKAIHNASPRKNKPFIAVNCGAISEALIDSELFGHKQGSFTGANEDRKGHFESAHGGTLFLDELGELPLNAQVKLLRVLQQKEVVRLGESKPRKIDVRIIAATHRDLHDMVQKGTFREDLFYRLAIGLIYLPSLKERDKDIIYLAKKLITNINHELSDSTFVPKTLSHSALQYIQQQTWSGNVRELHNTLLRAAIWNATRHILEQEHIVEVMFKPKDTPINTYNFTPILPVNLPEKIIEIKRQYIEMALEQTKYNKLQAAKLVGLQSSQTEVVPHV</sequence>
<dbReference type="PROSITE" id="PS50045">
    <property type="entry name" value="SIGMA54_INTERACT_4"/>
    <property type="match status" value="1"/>
</dbReference>
<dbReference type="SMART" id="SM00382">
    <property type="entry name" value="AAA"/>
    <property type="match status" value="1"/>
</dbReference>
<dbReference type="GO" id="GO:0005524">
    <property type="term" value="F:ATP binding"/>
    <property type="evidence" value="ECO:0007669"/>
    <property type="project" value="UniProtKB-KW"/>
</dbReference>
<gene>
    <name evidence="4" type="ORF">F989_01717</name>
</gene>
<keyword evidence="2" id="KW-0067">ATP-binding</keyword>
<dbReference type="InterPro" id="IPR002078">
    <property type="entry name" value="Sigma_54_int"/>
</dbReference>